<proteinExistence type="predicted"/>
<feature type="non-terminal residue" evidence="1">
    <location>
        <position position="1"/>
    </location>
</feature>
<organism evidence="1">
    <name type="scientific">marine sediment metagenome</name>
    <dbReference type="NCBI Taxonomy" id="412755"/>
    <lineage>
        <taxon>unclassified sequences</taxon>
        <taxon>metagenomes</taxon>
        <taxon>ecological metagenomes</taxon>
    </lineage>
</organism>
<protein>
    <submittedName>
        <fullName evidence="1">Uncharacterized protein</fullName>
    </submittedName>
</protein>
<feature type="non-terminal residue" evidence="1">
    <location>
        <position position="254"/>
    </location>
</feature>
<accession>X0VSM1</accession>
<reference evidence="1" key="1">
    <citation type="journal article" date="2014" name="Front. Microbiol.">
        <title>High frequency of phylogenetically diverse reductive dehalogenase-homologous genes in deep subseafloor sedimentary metagenomes.</title>
        <authorList>
            <person name="Kawai M."/>
            <person name="Futagami T."/>
            <person name="Toyoda A."/>
            <person name="Takaki Y."/>
            <person name="Nishi S."/>
            <person name="Hori S."/>
            <person name="Arai W."/>
            <person name="Tsubouchi T."/>
            <person name="Morono Y."/>
            <person name="Uchiyama I."/>
            <person name="Ito T."/>
            <person name="Fujiyama A."/>
            <person name="Inagaki F."/>
            <person name="Takami H."/>
        </authorList>
    </citation>
    <scope>NUCLEOTIDE SEQUENCE</scope>
    <source>
        <strain evidence="1">Expedition CK06-06</strain>
    </source>
</reference>
<dbReference type="AlphaFoldDB" id="X0VSM1"/>
<gene>
    <name evidence="1" type="ORF">S01H1_60540</name>
</gene>
<evidence type="ECO:0000313" key="1">
    <source>
        <dbReference type="EMBL" id="GAG21429.1"/>
    </source>
</evidence>
<sequence>DRKTEMITKKLEIGEDIGIFDNIYWNLYNKRYFVNLGDIYYIYKKDHILTVAPIIAYKFKFPVMIPYYAGVFVLDEQGKISYYTPNQVEKIEEFQNNRAYPGELARLYVDSYKYYLGVINTWFLHKDQIEISDVYGLANRQPFLMPTEQGLKWIIATEPYGESYGVFKIFLVDALTGKIDMLELDEDQTLTGPVRVISYVKKKFPRIDWSTTGIVEPRPFIINGKLYWMLSITPRDYAGIAYTVFVNSENNEVI</sequence>
<dbReference type="EMBL" id="BARS01039656">
    <property type="protein sequence ID" value="GAG21429.1"/>
    <property type="molecule type" value="Genomic_DNA"/>
</dbReference>
<name>X0VSM1_9ZZZZ</name>
<comment type="caution">
    <text evidence="1">The sequence shown here is derived from an EMBL/GenBank/DDBJ whole genome shotgun (WGS) entry which is preliminary data.</text>
</comment>